<name>A0ABR1VKD2_9PEZI</name>
<comment type="caution">
    <text evidence="2">The sequence shown here is derived from an EMBL/GenBank/DDBJ whole genome shotgun (WGS) entry which is preliminary data.</text>
</comment>
<accession>A0ABR1VKD2</accession>
<feature type="compositionally biased region" description="Pro residues" evidence="1">
    <location>
        <begin position="54"/>
        <end position="64"/>
    </location>
</feature>
<feature type="compositionally biased region" description="Polar residues" evidence="1">
    <location>
        <begin position="20"/>
        <end position="40"/>
    </location>
</feature>
<evidence type="ECO:0000313" key="3">
    <source>
        <dbReference type="Proteomes" id="UP001446871"/>
    </source>
</evidence>
<feature type="compositionally biased region" description="Pro residues" evidence="1">
    <location>
        <begin position="1"/>
        <end position="16"/>
    </location>
</feature>
<evidence type="ECO:0000313" key="2">
    <source>
        <dbReference type="EMBL" id="KAK8071696.1"/>
    </source>
</evidence>
<gene>
    <name evidence="2" type="ORF">PG996_005044</name>
</gene>
<reference evidence="2 3" key="1">
    <citation type="submission" date="2023-01" db="EMBL/GenBank/DDBJ databases">
        <title>Analysis of 21 Apiospora genomes using comparative genomics revels a genus with tremendous synthesis potential of carbohydrate active enzymes and secondary metabolites.</title>
        <authorList>
            <person name="Sorensen T."/>
        </authorList>
    </citation>
    <scope>NUCLEOTIDE SEQUENCE [LARGE SCALE GENOMIC DNA]</scope>
    <source>
        <strain evidence="2 3">CBS 83171</strain>
    </source>
</reference>
<dbReference type="EMBL" id="JAQQWM010000003">
    <property type="protein sequence ID" value="KAK8071696.1"/>
    <property type="molecule type" value="Genomic_DNA"/>
</dbReference>
<evidence type="ECO:0000256" key="1">
    <source>
        <dbReference type="SAM" id="MobiDB-lite"/>
    </source>
</evidence>
<dbReference type="Proteomes" id="UP001446871">
    <property type="component" value="Unassembled WGS sequence"/>
</dbReference>
<organism evidence="2 3">
    <name type="scientific">Apiospora saccharicola</name>
    <dbReference type="NCBI Taxonomy" id="335842"/>
    <lineage>
        <taxon>Eukaryota</taxon>
        <taxon>Fungi</taxon>
        <taxon>Dikarya</taxon>
        <taxon>Ascomycota</taxon>
        <taxon>Pezizomycotina</taxon>
        <taxon>Sordariomycetes</taxon>
        <taxon>Xylariomycetidae</taxon>
        <taxon>Amphisphaeriales</taxon>
        <taxon>Apiosporaceae</taxon>
        <taxon>Apiospora</taxon>
    </lineage>
</organism>
<protein>
    <submittedName>
        <fullName evidence="2">Uncharacterized protein</fullName>
    </submittedName>
</protein>
<proteinExistence type="predicted"/>
<sequence>MPPSFEPPPTPPPTRPTTPHSMISNAGSNERQGSYPSSTEQPQQHQPQPQQLLLPPPAVPPPPSGHFIPGLIFGPPPPHPTTAATDLPPTPPRTPPNDGTTDRVTIRPLDYYFGPHLNNDTKRRRAVHEYMLCGMTQDLTAFYVQHALLALISLMPLPPPPPISLPLEAASPETIVTALLIREMASLLEREAALRAAAVRIVRTMWSLGLSGRTVARADAFVRGTPPPSSSTREERHRPYYRRSLAERFRDVYGDSYLAFRLNSYYPHTFHNIHHTDWCYSLGLCEFDIGP</sequence>
<keyword evidence="3" id="KW-1185">Reference proteome</keyword>
<feature type="compositionally biased region" description="Low complexity" evidence="1">
    <location>
        <begin position="41"/>
        <end position="53"/>
    </location>
</feature>
<feature type="region of interest" description="Disordered" evidence="1">
    <location>
        <begin position="1"/>
        <end position="103"/>
    </location>
</feature>